<accession>A0A6I4IVT9</accession>
<dbReference type="AlphaFoldDB" id="A0A6I4IVT9"/>
<dbReference type="Pfam" id="PF14300">
    <property type="entry name" value="DMP19"/>
    <property type="match status" value="1"/>
</dbReference>
<reference evidence="3" key="1">
    <citation type="submission" date="2019-05" db="EMBL/GenBank/DDBJ databases">
        <title>Flavobacterium profundi sp. nov., isolated from a deep-sea seamount.</title>
        <authorList>
            <person name="Zhang D.-C."/>
        </authorList>
    </citation>
    <scope>NUCLEOTIDE SEQUENCE [LARGE SCALE GENOMIC DNA]</scope>
    <source>
        <strain evidence="3">TP390</strain>
    </source>
</reference>
<gene>
    <name evidence="2" type="ORF">GOQ30_18110</name>
</gene>
<dbReference type="Proteomes" id="UP000431264">
    <property type="component" value="Unassembled WGS sequence"/>
</dbReference>
<dbReference type="InterPro" id="IPR025402">
    <property type="entry name" value="DMP19_C"/>
</dbReference>
<name>A0A6I4IVT9_9FLAO</name>
<dbReference type="Gene3D" id="1.20.1420.60">
    <property type="match status" value="1"/>
</dbReference>
<evidence type="ECO:0000313" key="3">
    <source>
        <dbReference type="Proteomes" id="UP000431264"/>
    </source>
</evidence>
<evidence type="ECO:0000259" key="1">
    <source>
        <dbReference type="Pfam" id="PF14300"/>
    </source>
</evidence>
<comment type="caution">
    <text evidence="2">The sequence shown here is derived from an EMBL/GenBank/DDBJ whole genome shotgun (WGS) entry which is preliminary data.</text>
</comment>
<feature type="domain" description="DNA mimic protein DMP19 C-terminal" evidence="1">
    <location>
        <begin position="94"/>
        <end position="208"/>
    </location>
</feature>
<organism evidence="2 3">
    <name type="scientific">Flavobacterium profundi</name>
    <dbReference type="NCBI Taxonomy" id="1774945"/>
    <lineage>
        <taxon>Bacteria</taxon>
        <taxon>Pseudomonadati</taxon>
        <taxon>Bacteroidota</taxon>
        <taxon>Flavobacteriia</taxon>
        <taxon>Flavobacteriales</taxon>
        <taxon>Flavobacteriaceae</taxon>
        <taxon>Flavobacterium</taxon>
    </lineage>
</organism>
<dbReference type="OrthoDB" id="7989464at2"/>
<dbReference type="EMBL" id="WQLW01000021">
    <property type="protein sequence ID" value="MVO11089.1"/>
    <property type="molecule type" value="Genomic_DNA"/>
</dbReference>
<protein>
    <submittedName>
        <fullName evidence="2">DUF4375 domain-containing protein</fullName>
    </submittedName>
</protein>
<proteinExistence type="predicted"/>
<dbReference type="RefSeq" id="WP_140999520.1">
    <property type="nucleotide sequence ID" value="NZ_VDCZ01000021.1"/>
</dbReference>
<keyword evidence="3" id="KW-1185">Reference proteome</keyword>
<evidence type="ECO:0000313" key="2">
    <source>
        <dbReference type="EMBL" id="MVO11089.1"/>
    </source>
</evidence>
<sequence length="215" mass="25069">MTRSLIIMGIITTILNLFGCSEQTKKNDSGLSKEMKEQLANSVEAFKNRPKYKELTEQIIDTTADENLLQVVFDNLSEKQPTDFEKEYEIVMSWNKSQQAIYMIWALEAEVNNGGYNQFYFNSSGQFYKHLPDALKLVGATKFADLTKRANDTFEKENPKITQHQDGTLEGFSKSYDDNPLNKFDDEFYDLYKMENLQQIQVDFIRKNKKEFIDK</sequence>